<accession>A0AA39RDL3</accession>
<organism evidence="3 4">
    <name type="scientific">Acer saccharum</name>
    <name type="common">Sugar maple</name>
    <dbReference type="NCBI Taxonomy" id="4024"/>
    <lineage>
        <taxon>Eukaryota</taxon>
        <taxon>Viridiplantae</taxon>
        <taxon>Streptophyta</taxon>
        <taxon>Embryophyta</taxon>
        <taxon>Tracheophyta</taxon>
        <taxon>Spermatophyta</taxon>
        <taxon>Magnoliopsida</taxon>
        <taxon>eudicotyledons</taxon>
        <taxon>Gunneridae</taxon>
        <taxon>Pentapetalae</taxon>
        <taxon>rosids</taxon>
        <taxon>malvids</taxon>
        <taxon>Sapindales</taxon>
        <taxon>Sapindaceae</taxon>
        <taxon>Hippocastanoideae</taxon>
        <taxon>Acereae</taxon>
        <taxon>Acer</taxon>
    </lineage>
</organism>
<keyword evidence="1" id="KW-0175">Coiled coil</keyword>
<comment type="caution">
    <text evidence="3">The sequence shown here is derived from an EMBL/GenBank/DDBJ whole genome shotgun (WGS) entry which is preliminary data.</text>
</comment>
<feature type="region of interest" description="Disordered" evidence="2">
    <location>
        <begin position="172"/>
        <end position="210"/>
    </location>
</feature>
<gene>
    <name evidence="3" type="ORF">LWI29_018762</name>
</gene>
<proteinExistence type="predicted"/>
<evidence type="ECO:0000256" key="1">
    <source>
        <dbReference type="SAM" id="Coils"/>
    </source>
</evidence>
<sequence length="210" mass="23632">MKKRSHPDKESLEEGLVIKFPSNVSVYSDPGSMLKQALQTHLFLRKDLRNLSKKVTSLTFSNAKIKKELEEARCAEAGAKEAMKGAVDKLAGLKRENASLQASLKSSEDKLSQTDKMLTDALERLDKAVDEAVIETRGKLMQEYLLGHTDTWDPEKEIKVWDQWKELKALKIDDEGDGEEEEAALEPRKGNEVEGLTGDNIKEAHHEDRT</sequence>
<dbReference type="AlphaFoldDB" id="A0AA39RDL3"/>
<evidence type="ECO:0000256" key="2">
    <source>
        <dbReference type="SAM" id="MobiDB-lite"/>
    </source>
</evidence>
<keyword evidence="4" id="KW-1185">Reference proteome</keyword>
<reference evidence="3" key="2">
    <citation type="submission" date="2023-06" db="EMBL/GenBank/DDBJ databases">
        <authorList>
            <person name="Swenson N.G."/>
            <person name="Wegrzyn J.L."/>
            <person name="Mcevoy S.L."/>
        </authorList>
    </citation>
    <scope>NUCLEOTIDE SEQUENCE</scope>
    <source>
        <strain evidence="3">NS2018</strain>
        <tissue evidence="3">Leaf</tissue>
    </source>
</reference>
<feature type="compositionally biased region" description="Basic and acidic residues" evidence="2">
    <location>
        <begin position="200"/>
        <end position="210"/>
    </location>
</feature>
<name>A0AA39RDL3_ACESA</name>
<evidence type="ECO:0000313" key="4">
    <source>
        <dbReference type="Proteomes" id="UP001168877"/>
    </source>
</evidence>
<feature type="coiled-coil region" evidence="1">
    <location>
        <begin position="62"/>
        <end position="110"/>
    </location>
</feature>
<dbReference type="EMBL" id="JAUESC010000388">
    <property type="protein sequence ID" value="KAK0571605.1"/>
    <property type="molecule type" value="Genomic_DNA"/>
</dbReference>
<protein>
    <submittedName>
        <fullName evidence="3">Uncharacterized protein</fullName>
    </submittedName>
</protein>
<feature type="compositionally biased region" description="Acidic residues" evidence="2">
    <location>
        <begin position="174"/>
        <end position="184"/>
    </location>
</feature>
<dbReference type="Proteomes" id="UP001168877">
    <property type="component" value="Unassembled WGS sequence"/>
</dbReference>
<evidence type="ECO:0000313" key="3">
    <source>
        <dbReference type="EMBL" id="KAK0571605.1"/>
    </source>
</evidence>
<reference evidence="3" key="1">
    <citation type="journal article" date="2022" name="Plant J.">
        <title>Strategies of tolerance reflected in two North American maple genomes.</title>
        <authorList>
            <person name="McEvoy S.L."/>
            <person name="Sezen U.U."/>
            <person name="Trouern-Trend A."/>
            <person name="McMahon S.M."/>
            <person name="Schaberg P.G."/>
            <person name="Yang J."/>
            <person name="Wegrzyn J.L."/>
            <person name="Swenson N.G."/>
        </authorList>
    </citation>
    <scope>NUCLEOTIDE SEQUENCE</scope>
    <source>
        <strain evidence="3">NS2018</strain>
    </source>
</reference>